<organism evidence="3 4">
    <name type="scientific">Malaciobacter molluscorum LMG 25693</name>
    <dbReference type="NCBI Taxonomy" id="870501"/>
    <lineage>
        <taxon>Bacteria</taxon>
        <taxon>Pseudomonadati</taxon>
        <taxon>Campylobacterota</taxon>
        <taxon>Epsilonproteobacteria</taxon>
        <taxon>Campylobacterales</taxon>
        <taxon>Arcobacteraceae</taxon>
        <taxon>Malaciobacter</taxon>
    </lineage>
</organism>
<dbReference type="Proteomes" id="UP000221222">
    <property type="component" value="Unassembled WGS sequence"/>
</dbReference>
<reference evidence="2 5" key="2">
    <citation type="submission" date="2018-08" db="EMBL/GenBank/DDBJ databases">
        <title>Complete genome of the Arcobacter molluscorum type strain LMG 25693.</title>
        <authorList>
            <person name="Miller W.G."/>
            <person name="Yee E."/>
            <person name="Bono J.L."/>
        </authorList>
    </citation>
    <scope>NUCLEOTIDE SEQUENCE [LARGE SCALE GENOMIC DNA]</scope>
    <source>
        <strain evidence="2 5">CECT 7696</strain>
    </source>
</reference>
<dbReference type="AlphaFoldDB" id="A0A2G1DI08"/>
<protein>
    <submittedName>
        <fullName evidence="3">Type VI secretion system-associated FHA domain protein TagH</fullName>
    </submittedName>
    <submittedName>
        <fullName evidence="2">Type VI secretion system-associated FHA domain-containing protein TagH</fullName>
    </submittedName>
</protein>
<evidence type="ECO:0000313" key="5">
    <source>
        <dbReference type="Proteomes" id="UP000262712"/>
    </source>
</evidence>
<accession>A0A2G1DI08</accession>
<dbReference type="SUPFAM" id="SSF49879">
    <property type="entry name" value="SMAD/FHA domain"/>
    <property type="match status" value="1"/>
</dbReference>
<evidence type="ECO:0000313" key="2">
    <source>
        <dbReference type="EMBL" id="AXX92437.1"/>
    </source>
</evidence>
<dbReference type="InterPro" id="IPR008984">
    <property type="entry name" value="SMAD_FHA_dom_sf"/>
</dbReference>
<dbReference type="NCBIfam" id="TIGR03354">
    <property type="entry name" value="VI_FHA"/>
    <property type="match status" value="1"/>
</dbReference>
<name>A0A2G1DI08_9BACT</name>
<dbReference type="EMBL" id="NXFY01000008">
    <property type="protein sequence ID" value="PHO18117.1"/>
    <property type="molecule type" value="Genomic_DNA"/>
</dbReference>
<sequence>MKLILDIIKHPQEKILKRNFHFNQTNSTVGRDENLENRLIDNKNIVSSNHFNIHFKNGEYYIEDVSTNGTFLKHPFKRLPKNALKKINNSDIFILGEYELQARFIDDEYSTNEKYEQDQLIPDDFLLDDNEIMDSSMIDEEYDDFETPNSVLDMFEEEEETTLVETVYEEENKVHDDILDNHIDVDTYKHKETIEEEIIVEKNNSEIDMSNILSNKLGIEFENLSKNEKENVLNEICDIVINSLEGLKHALLVKDKITKDLKVDEQKLHINENPIKMGQLALNVMDINDTQKVNLSEAVSKSFKELNTHNIALHRTSKNLVHITANKFSPKDLEYYFEKNNQINKLLPKNHQLWNCYTNMFNNFDKDKKQAQDMIMDDFINEYKNILYTIKLTSA</sequence>
<dbReference type="Gene3D" id="2.60.200.20">
    <property type="match status" value="1"/>
</dbReference>
<dbReference type="EMBL" id="CP032098">
    <property type="protein sequence ID" value="AXX92437.1"/>
    <property type="molecule type" value="Genomic_DNA"/>
</dbReference>
<dbReference type="PROSITE" id="PS50006">
    <property type="entry name" value="FHA_DOMAIN"/>
    <property type="match status" value="1"/>
</dbReference>
<proteinExistence type="predicted"/>
<dbReference type="Proteomes" id="UP000262712">
    <property type="component" value="Chromosome"/>
</dbReference>
<keyword evidence="4" id="KW-1185">Reference proteome</keyword>
<dbReference type="InterPro" id="IPR017735">
    <property type="entry name" value="T6SS_FHA"/>
</dbReference>
<evidence type="ECO:0000313" key="3">
    <source>
        <dbReference type="EMBL" id="PHO18117.1"/>
    </source>
</evidence>
<evidence type="ECO:0000259" key="1">
    <source>
        <dbReference type="PROSITE" id="PS50006"/>
    </source>
</evidence>
<reference evidence="3 4" key="1">
    <citation type="submission" date="2017-09" db="EMBL/GenBank/DDBJ databases">
        <title>Arcobacter canalis sp. nov., a new species isolated from a water canal contaminated with urban sewage.</title>
        <authorList>
            <person name="Perez-Cataluna A."/>
            <person name="Salas-Masso N."/>
            <person name="Figueras M.J."/>
        </authorList>
    </citation>
    <scope>NUCLEOTIDE SEQUENCE [LARGE SCALE GENOMIC DNA]</scope>
    <source>
        <strain evidence="3 4">F98-3</strain>
    </source>
</reference>
<dbReference type="CDD" id="cd00060">
    <property type="entry name" value="FHA"/>
    <property type="match status" value="1"/>
</dbReference>
<dbReference type="KEGG" id="amol:AMOL_1467"/>
<dbReference type="InterPro" id="IPR000253">
    <property type="entry name" value="FHA_dom"/>
</dbReference>
<gene>
    <name evidence="2" type="ORF">AMOL_1467</name>
    <name evidence="3" type="ORF">CPU12_06510</name>
</gene>
<evidence type="ECO:0000313" key="4">
    <source>
        <dbReference type="Proteomes" id="UP000221222"/>
    </source>
</evidence>
<dbReference type="RefSeq" id="WP_099342293.1">
    <property type="nucleotide sequence ID" value="NZ_CP032098.1"/>
</dbReference>
<dbReference type="InterPro" id="IPR046883">
    <property type="entry name" value="T6SS_FHA_C"/>
</dbReference>
<dbReference type="SMART" id="SM00240">
    <property type="entry name" value="FHA"/>
    <property type="match status" value="1"/>
</dbReference>
<dbReference type="Pfam" id="PF00498">
    <property type="entry name" value="FHA"/>
    <property type="match status" value="1"/>
</dbReference>
<feature type="domain" description="FHA" evidence="1">
    <location>
        <begin position="27"/>
        <end position="77"/>
    </location>
</feature>
<dbReference type="Pfam" id="PF20232">
    <property type="entry name" value="T6SS_FHA_C"/>
    <property type="match status" value="1"/>
</dbReference>